<dbReference type="Pfam" id="PF08241">
    <property type="entry name" value="Methyltransf_11"/>
    <property type="match status" value="1"/>
</dbReference>
<proteinExistence type="predicted"/>
<keyword evidence="3" id="KW-1185">Reference proteome</keyword>
<dbReference type="PANTHER" id="PTHR45036">
    <property type="entry name" value="METHYLTRANSFERASE LIKE 7B"/>
    <property type="match status" value="1"/>
</dbReference>
<accession>A0ABY5S685</accession>
<evidence type="ECO:0000313" key="2">
    <source>
        <dbReference type="EMBL" id="UVI29421.1"/>
    </source>
</evidence>
<dbReference type="Gene3D" id="3.40.50.150">
    <property type="entry name" value="Vaccinia Virus protein VP39"/>
    <property type="match status" value="1"/>
</dbReference>
<dbReference type="CDD" id="cd02440">
    <property type="entry name" value="AdoMet_MTases"/>
    <property type="match status" value="1"/>
</dbReference>
<protein>
    <submittedName>
        <fullName evidence="2">Class I SAM-dependent methyltransferase</fullName>
    </submittedName>
</protein>
<name>A0ABY5S685_9BACL</name>
<dbReference type="GO" id="GO:0008168">
    <property type="term" value="F:methyltransferase activity"/>
    <property type="evidence" value="ECO:0007669"/>
    <property type="project" value="UniProtKB-KW"/>
</dbReference>
<dbReference type="GO" id="GO:0032259">
    <property type="term" value="P:methylation"/>
    <property type="evidence" value="ECO:0007669"/>
    <property type="project" value="UniProtKB-KW"/>
</dbReference>
<dbReference type="EMBL" id="CP091430">
    <property type="protein sequence ID" value="UVI29421.1"/>
    <property type="molecule type" value="Genomic_DNA"/>
</dbReference>
<sequence>MEKQKLIRIFDKQAVQYERRRENAGQQRWRQKLIRHAKGDVLELAVGAGANFPYYPSEVKVTAADFSQAMLDKAIGAAKQHHIDAEFLCSDMEDIRFPDHSFDTIVSTLSMCSYADPLQVLKNINRWCRPDGRILLMEHGISSNFAVSAIQRTLNPLLYRTLGCHHTRNITGLVRESGIVIEQVESYWLNMVHLIWARPGRQPK</sequence>
<dbReference type="SUPFAM" id="SSF53335">
    <property type="entry name" value="S-adenosyl-L-methionine-dependent methyltransferases"/>
    <property type="match status" value="1"/>
</dbReference>
<gene>
    <name evidence="2" type="ORF">L1F29_29045</name>
</gene>
<keyword evidence="2" id="KW-0489">Methyltransferase</keyword>
<dbReference type="PANTHER" id="PTHR45036:SF1">
    <property type="entry name" value="METHYLTRANSFERASE LIKE 7A"/>
    <property type="match status" value="1"/>
</dbReference>
<dbReference type="InterPro" id="IPR013216">
    <property type="entry name" value="Methyltransf_11"/>
</dbReference>
<evidence type="ECO:0000313" key="3">
    <source>
        <dbReference type="Proteomes" id="UP001057877"/>
    </source>
</evidence>
<dbReference type="InterPro" id="IPR029063">
    <property type="entry name" value="SAM-dependent_MTases_sf"/>
</dbReference>
<dbReference type="InterPro" id="IPR052356">
    <property type="entry name" value="Thiol_S-MT"/>
</dbReference>
<dbReference type="RefSeq" id="WP_258385510.1">
    <property type="nucleotide sequence ID" value="NZ_CP091430.1"/>
</dbReference>
<keyword evidence="2" id="KW-0808">Transferase</keyword>
<dbReference type="Proteomes" id="UP001057877">
    <property type="component" value="Chromosome"/>
</dbReference>
<feature type="domain" description="Methyltransferase type 11" evidence="1">
    <location>
        <begin position="42"/>
        <end position="135"/>
    </location>
</feature>
<organism evidence="2 3">
    <name type="scientific">Paenibacillus spongiae</name>
    <dbReference type="NCBI Taxonomy" id="2909671"/>
    <lineage>
        <taxon>Bacteria</taxon>
        <taxon>Bacillati</taxon>
        <taxon>Bacillota</taxon>
        <taxon>Bacilli</taxon>
        <taxon>Bacillales</taxon>
        <taxon>Paenibacillaceae</taxon>
        <taxon>Paenibacillus</taxon>
    </lineage>
</organism>
<evidence type="ECO:0000259" key="1">
    <source>
        <dbReference type="Pfam" id="PF08241"/>
    </source>
</evidence>
<reference evidence="2" key="1">
    <citation type="submission" date="2022-01" db="EMBL/GenBank/DDBJ databases">
        <title>Paenibacillus spongiae sp. nov., isolated from marine sponge.</title>
        <authorList>
            <person name="Li Z."/>
            <person name="Zhang M."/>
        </authorList>
    </citation>
    <scope>NUCLEOTIDE SEQUENCE</scope>
    <source>
        <strain evidence="2">PHS-Z3</strain>
    </source>
</reference>